<comment type="subcellular location">
    <subcellularLocation>
        <location evidence="2">Membrane</location>
        <topology evidence="2">Multi-pass membrane protein</topology>
    </subcellularLocation>
</comment>
<evidence type="ECO:0000256" key="11">
    <source>
        <dbReference type="ARBA" id="ARBA00023012"/>
    </source>
</evidence>
<dbReference type="Gene3D" id="3.30.565.10">
    <property type="entry name" value="Histidine kinase-like ATPase, C-terminal domain"/>
    <property type="match status" value="1"/>
</dbReference>
<dbReference type="CDD" id="cd00082">
    <property type="entry name" value="HisKA"/>
    <property type="match status" value="1"/>
</dbReference>
<gene>
    <name evidence="14" type="ORF">GTP69_00430</name>
</gene>
<dbReference type="Gene3D" id="1.10.287.130">
    <property type="match status" value="1"/>
</dbReference>
<evidence type="ECO:0000256" key="2">
    <source>
        <dbReference type="ARBA" id="ARBA00004141"/>
    </source>
</evidence>
<keyword evidence="12" id="KW-0472">Membrane</keyword>
<reference evidence="14 15" key="1">
    <citation type="submission" date="2019-12" db="EMBL/GenBank/DDBJ databases">
        <title>Novel species isolated from a subtropical stream in China.</title>
        <authorList>
            <person name="Lu H."/>
        </authorList>
    </citation>
    <scope>NUCLEOTIDE SEQUENCE [LARGE SCALE GENOMIC DNA]</scope>
    <source>
        <strain evidence="14 15">CY42W</strain>
    </source>
</reference>
<proteinExistence type="predicted"/>
<dbReference type="SMART" id="SM00388">
    <property type="entry name" value="HisKA"/>
    <property type="match status" value="1"/>
</dbReference>
<evidence type="ECO:0000256" key="9">
    <source>
        <dbReference type="ARBA" id="ARBA00022840"/>
    </source>
</evidence>
<accession>A0ABW9VTB7</accession>
<evidence type="ECO:0000256" key="5">
    <source>
        <dbReference type="ARBA" id="ARBA00022679"/>
    </source>
</evidence>
<dbReference type="PANTHER" id="PTHR45436:SF14">
    <property type="entry name" value="SENSOR PROTEIN QSEC"/>
    <property type="match status" value="1"/>
</dbReference>
<feature type="domain" description="Histidine kinase" evidence="13">
    <location>
        <begin position="222"/>
        <end position="431"/>
    </location>
</feature>
<dbReference type="InterPro" id="IPR036097">
    <property type="entry name" value="HisK_dim/P_sf"/>
</dbReference>
<dbReference type="InterPro" id="IPR036890">
    <property type="entry name" value="HATPase_C_sf"/>
</dbReference>
<evidence type="ECO:0000256" key="8">
    <source>
        <dbReference type="ARBA" id="ARBA00022777"/>
    </source>
</evidence>
<dbReference type="SUPFAM" id="SSF55874">
    <property type="entry name" value="ATPase domain of HSP90 chaperone/DNA topoisomerase II/histidine kinase"/>
    <property type="match status" value="1"/>
</dbReference>
<feature type="transmembrane region" description="Helical" evidence="12">
    <location>
        <begin position="143"/>
        <end position="165"/>
    </location>
</feature>
<keyword evidence="4" id="KW-0597">Phosphoprotein</keyword>
<dbReference type="Pfam" id="PF02518">
    <property type="entry name" value="HATPase_c"/>
    <property type="match status" value="1"/>
</dbReference>
<evidence type="ECO:0000256" key="3">
    <source>
        <dbReference type="ARBA" id="ARBA00012438"/>
    </source>
</evidence>
<evidence type="ECO:0000256" key="4">
    <source>
        <dbReference type="ARBA" id="ARBA00022553"/>
    </source>
</evidence>
<dbReference type="Pfam" id="PF00512">
    <property type="entry name" value="HisKA"/>
    <property type="match status" value="1"/>
</dbReference>
<organism evidence="14 15">
    <name type="scientific">Duganella levis</name>
    <dbReference type="NCBI Taxonomy" id="2692169"/>
    <lineage>
        <taxon>Bacteria</taxon>
        <taxon>Pseudomonadati</taxon>
        <taxon>Pseudomonadota</taxon>
        <taxon>Betaproteobacteria</taxon>
        <taxon>Burkholderiales</taxon>
        <taxon>Oxalobacteraceae</taxon>
        <taxon>Telluria group</taxon>
        <taxon>Duganella</taxon>
    </lineage>
</organism>
<dbReference type="InterPro" id="IPR005467">
    <property type="entry name" value="His_kinase_dom"/>
</dbReference>
<evidence type="ECO:0000259" key="13">
    <source>
        <dbReference type="PROSITE" id="PS50109"/>
    </source>
</evidence>
<comment type="caution">
    <text evidence="14">The sequence shown here is derived from an EMBL/GenBank/DDBJ whole genome shotgun (WGS) entry which is preliminary data.</text>
</comment>
<dbReference type="InterPro" id="IPR003594">
    <property type="entry name" value="HATPase_dom"/>
</dbReference>
<name>A0ABW9VTB7_9BURK</name>
<keyword evidence="8 14" id="KW-0418">Kinase</keyword>
<dbReference type="PANTHER" id="PTHR45436">
    <property type="entry name" value="SENSOR HISTIDINE KINASE YKOH"/>
    <property type="match status" value="1"/>
</dbReference>
<evidence type="ECO:0000256" key="7">
    <source>
        <dbReference type="ARBA" id="ARBA00022741"/>
    </source>
</evidence>
<dbReference type="GO" id="GO:0016301">
    <property type="term" value="F:kinase activity"/>
    <property type="evidence" value="ECO:0007669"/>
    <property type="project" value="UniProtKB-KW"/>
</dbReference>
<dbReference type="PROSITE" id="PS50109">
    <property type="entry name" value="HIS_KIN"/>
    <property type="match status" value="1"/>
</dbReference>
<keyword evidence="10 12" id="KW-1133">Transmembrane helix</keyword>
<dbReference type="Proteomes" id="UP000642144">
    <property type="component" value="Unassembled WGS sequence"/>
</dbReference>
<keyword evidence="5" id="KW-0808">Transferase</keyword>
<evidence type="ECO:0000256" key="6">
    <source>
        <dbReference type="ARBA" id="ARBA00022692"/>
    </source>
</evidence>
<dbReference type="EC" id="2.7.13.3" evidence="3"/>
<keyword evidence="9" id="KW-0067">ATP-binding</keyword>
<evidence type="ECO:0000256" key="10">
    <source>
        <dbReference type="ARBA" id="ARBA00022989"/>
    </source>
</evidence>
<protein>
    <recommendedName>
        <fullName evidence="3">histidine kinase</fullName>
        <ecNumber evidence="3">2.7.13.3</ecNumber>
    </recommendedName>
</protein>
<keyword evidence="11" id="KW-0902">Two-component regulatory system</keyword>
<evidence type="ECO:0000313" key="15">
    <source>
        <dbReference type="Proteomes" id="UP000642144"/>
    </source>
</evidence>
<dbReference type="SMART" id="SM00387">
    <property type="entry name" value="HATPase_c"/>
    <property type="match status" value="1"/>
</dbReference>
<evidence type="ECO:0000256" key="1">
    <source>
        <dbReference type="ARBA" id="ARBA00000085"/>
    </source>
</evidence>
<dbReference type="InterPro" id="IPR050428">
    <property type="entry name" value="TCS_sensor_his_kinase"/>
</dbReference>
<comment type="catalytic activity">
    <reaction evidence="1">
        <text>ATP + protein L-histidine = ADP + protein N-phospho-L-histidine.</text>
        <dbReference type="EC" id="2.7.13.3"/>
    </reaction>
</comment>
<evidence type="ECO:0000256" key="12">
    <source>
        <dbReference type="SAM" id="Phobius"/>
    </source>
</evidence>
<keyword evidence="15" id="KW-1185">Reference proteome</keyword>
<dbReference type="EMBL" id="WWCT01000001">
    <property type="protein sequence ID" value="MYN24869.1"/>
    <property type="molecule type" value="Genomic_DNA"/>
</dbReference>
<keyword evidence="6 12" id="KW-0812">Transmembrane</keyword>
<dbReference type="InterPro" id="IPR003661">
    <property type="entry name" value="HisK_dim/P_dom"/>
</dbReference>
<dbReference type="RefSeq" id="WP_161053026.1">
    <property type="nucleotide sequence ID" value="NZ_WWCT01000001.1"/>
</dbReference>
<evidence type="ECO:0000313" key="14">
    <source>
        <dbReference type="EMBL" id="MYN24869.1"/>
    </source>
</evidence>
<sequence>MTGIRRRLLSLLGTLIVVVSALQFGVSFTAALDQTNRLFDEQMRQIAHTLRLSKDGTVFGADQDFHTEYDLVIQMWHAGQVTVYEERQHRMLPLRAPFGYSNITLANGEWRVYAAQYHGGVVQVAQKLSMRRQEAVNLALHTLWPMLLLSLVLLAAMGWAVRFALRPLDAVRAQIASRDATALDPIALDAAPAEVLPLLQALNDLLARVADNVGLQRQFVADAAHELRSPLTVLRMQIQMLGGQQAEPERLASLAALTAAIGRSSRMAQQLLGLAQQDALDESASPAAIALNEFAAAAIAEMAPFAAARQIELGFLDALPVTVHGHADSLMILLRNLLDNAVRYTPAGGAVHIAVDSHHGHGVLTIADSGPGIPEAELPRVTDRFYRVPGSGDSGSGLGLSIVAAAARHLNARLELRNASSGGLVAKVVFP</sequence>
<dbReference type="SUPFAM" id="SSF47384">
    <property type="entry name" value="Homodimeric domain of signal transducing histidine kinase"/>
    <property type="match status" value="1"/>
</dbReference>
<keyword evidence="7" id="KW-0547">Nucleotide-binding</keyword>